<evidence type="ECO:0000259" key="1">
    <source>
        <dbReference type="Pfam" id="PF00696"/>
    </source>
</evidence>
<keyword evidence="3" id="KW-1185">Reference proteome</keyword>
<dbReference type="AlphaFoldDB" id="A0AAU9CQS5"/>
<dbReference type="InterPro" id="IPR001048">
    <property type="entry name" value="Asp/Glu/Uridylate_kinase"/>
</dbReference>
<dbReference type="RefSeq" id="WP_317704293.1">
    <property type="nucleotide sequence ID" value="NZ_AP024714.1"/>
</dbReference>
<dbReference type="GO" id="GO:0016301">
    <property type="term" value="F:kinase activity"/>
    <property type="evidence" value="ECO:0007669"/>
    <property type="project" value="UniProtKB-KW"/>
</dbReference>
<dbReference type="Pfam" id="PF00696">
    <property type="entry name" value="AA_kinase"/>
    <property type="match status" value="1"/>
</dbReference>
<evidence type="ECO:0000313" key="3">
    <source>
        <dbReference type="Proteomes" id="UP001321825"/>
    </source>
</evidence>
<keyword evidence="2" id="KW-0808">Transferase</keyword>
<name>A0AAU9CQS5_9GAMM</name>
<dbReference type="Gene3D" id="3.40.1160.10">
    <property type="entry name" value="Acetylglutamate kinase-like"/>
    <property type="match status" value="1"/>
</dbReference>
<sequence>MWVVKLGGSWAGHDRLPHWLQTLVHDGGGRVVLVPGGGPFADQVRRMQRRWRFDDRHAHRMALLAMHQYAWMLAALRPDLVPLEEIGALGTCVRQGRVPVWLPRLEDLDAAAIPADWTVTSDSLAAWLVSRLEAAGLVLLKRVSASAPDSRALQRQGIVDAAFPRWFPEGRRLQVFTPDRLGDFREFLRRLP</sequence>
<organism evidence="2 3">
    <name type="scientific">Methylomarinovum caldicuralii</name>
    <dbReference type="NCBI Taxonomy" id="438856"/>
    <lineage>
        <taxon>Bacteria</taxon>
        <taxon>Pseudomonadati</taxon>
        <taxon>Pseudomonadota</taxon>
        <taxon>Gammaproteobacteria</taxon>
        <taxon>Methylococcales</taxon>
        <taxon>Methylothermaceae</taxon>
        <taxon>Methylomarinovum</taxon>
    </lineage>
</organism>
<evidence type="ECO:0000313" key="2">
    <source>
        <dbReference type="EMBL" id="BCX81867.1"/>
    </source>
</evidence>
<dbReference type="SUPFAM" id="SSF53633">
    <property type="entry name" value="Carbamate kinase-like"/>
    <property type="match status" value="1"/>
</dbReference>
<protein>
    <submittedName>
        <fullName evidence="2">5-(Aminomethyl)-3-furanmethanol phosphate kinase</fullName>
        <ecNumber evidence="2">2.7.4.31</ecNumber>
    </submittedName>
</protein>
<reference evidence="3" key="1">
    <citation type="journal article" date="2024" name="Int. J. Syst. Evol. Microbiol.">
        <title>Methylomarinovum tepidoasis sp. nov., a moderately thermophilic methanotroph of the family Methylothermaceae isolated from a deep-sea hydrothermal field.</title>
        <authorList>
            <person name="Hirayama H."/>
            <person name="Takaki Y."/>
            <person name="Abe M."/>
            <person name="Miyazaki M."/>
            <person name="Uematsu K."/>
            <person name="Matsui Y."/>
            <person name="Takai K."/>
        </authorList>
    </citation>
    <scope>NUCLEOTIDE SEQUENCE [LARGE SCALE GENOMIC DNA]</scope>
    <source>
        <strain evidence="3">IT-9</strain>
    </source>
</reference>
<gene>
    <name evidence="2" type="ORF">MIT9_P1449</name>
</gene>
<proteinExistence type="predicted"/>
<dbReference type="EC" id="2.7.4.31" evidence="2"/>
<accession>A0AAU9CQS5</accession>
<dbReference type="EMBL" id="AP024714">
    <property type="protein sequence ID" value="BCX81867.1"/>
    <property type="molecule type" value="Genomic_DNA"/>
</dbReference>
<keyword evidence="2" id="KW-0418">Kinase</keyword>
<dbReference type="KEGG" id="mcau:MIT9_P1449"/>
<feature type="domain" description="Aspartate/glutamate/uridylate kinase" evidence="1">
    <location>
        <begin position="2"/>
        <end position="144"/>
    </location>
</feature>
<dbReference type="InterPro" id="IPR036393">
    <property type="entry name" value="AceGlu_kinase-like_sf"/>
</dbReference>
<dbReference type="Proteomes" id="UP001321825">
    <property type="component" value="Chromosome"/>
</dbReference>